<feature type="domain" description="Phosphofructokinase" evidence="7">
    <location>
        <begin position="8"/>
        <end position="326"/>
    </location>
</feature>
<dbReference type="HAMAP" id="MF_01978">
    <property type="entry name" value="Phosphofructokinase_II_B2"/>
    <property type="match status" value="1"/>
</dbReference>
<feature type="active site" description="Proton acceptor" evidence="6">
    <location>
        <position position="147"/>
    </location>
</feature>
<reference evidence="8 9" key="1">
    <citation type="submission" date="2019-03" db="EMBL/GenBank/DDBJ databases">
        <title>Genomic Encyclopedia of Type Strains, Phase IV (KMG-IV): sequencing the most valuable type-strain genomes for metagenomic binning, comparative biology and taxonomic classification.</title>
        <authorList>
            <person name="Goeker M."/>
        </authorList>
    </citation>
    <scope>NUCLEOTIDE SEQUENCE [LARGE SCALE GENOMIC DNA]</scope>
    <source>
        <strain evidence="8 9">DSM 24176</strain>
    </source>
</reference>
<dbReference type="GO" id="GO:0005737">
    <property type="term" value="C:cytoplasm"/>
    <property type="evidence" value="ECO:0007669"/>
    <property type="project" value="UniProtKB-SubCell"/>
</dbReference>
<accession>A0A4R1MLU7</accession>
<keyword evidence="3 6" id="KW-0479">Metal-binding</keyword>
<dbReference type="InterPro" id="IPR035966">
    <property type="entry name" value="PKF_sf"/>
</dbReference>
<comment type="catalytic activity">
    <reaction evidence="6">
        <text>beta-D-fructose 6-phosphate + diphosphate = beta-D-fructose 1,6-bisphosphate + phosphate + H(+)</text>
        <dbReference type="Rhea" id="RHEA:13613"/>
        <dbReference type="ChEBI" id="CHEBI:15378"/>
        <dbReference type="ChEBI" id="CHEBI:32966"/>
        <dbReference type="ChEBI" id="CHEBI:33019"/>
        <dbReference type="ChEBI" id="CHEBI:43474"/>
        <dbReference type="ChEBI" id="CHEBI:57634"/>
        <dbReference type="EC" id="2.7.1.90"/>
    </reaction>
</comment>
<keyword evidence="5 6" id="KW-0460">Magnesium</keyword>
<feature type="binding site" evidence="6">
    <location>
        <position position="15"/>
    </location>
    <ligand>
        <name>diphosphate</name>
        <dbReference type="ChEBI" id="CHEBI:33019"/>
    </ligand>
</feature>
<dbReference type="PANTHER" id="PTHR45770">
    <property type="entry name" value="ATP-DEPENDENT 6-PHOSPHOFRUCTOKINASE 1"/>
    <property type="match status" value="1"/>
</dbReference>
<comment type="caution">
    <text evidence="6">Lacks conserved residue(s) required for the propagation of feature annotation.</text>
</comment>
<dbReference type="InterPro" id="IPR050929">
    <property type="entry name" value="PFKA"/>
</dbReference>
<evidence type="ECO:0000256" key="2">
    <source>
        <dbReference type="ARBA" id="ARBA00022679"/>
    </source>
</evidence>
<keyword evidence="6" id="KW-0324">Glycolysis</keyword>
<evidence type="ECO:0000256" key="1">
    <source>
        <dbReference type="ARBA" id="ARBA00001946"/>
    </source>
</evidence>
<dbReference type="InterPro" id="IPR000023">
    <property type="entry name" value="Phosphofructokinase_dom"/>
</dbReference>
<comment type="subcellular location">
    <subcellularLocation>
        <location evidence="6">Cytoplasm</location>
    </subcellularLocation>
</comment>
<evidence type="ECO:0000313" key="9">
    <source>
        <dbReference type="Proteomes" id="UP000294545"/>
    </source>
</evidence>
<dbReference type="EC" id="2.7.1.90" evidence="6"/>
<feature type="site" description="Important for catalytic activity; stabilizes the transition state when the phosphoryl donor is PPi" evidence="6">
    <location>
        <position position="144"/>
    </location>
</feature>
<feature type="binding site" evidence="6">
    <location>
        <position position="248"/>
    </location>
    <ligand>
        <name>substrate</name>
    </ligand>
</feature>
<dbReference type="AlphaFoldDB" id="A0A4R1MLU7"/>
<sequence length="416" mass="46161">MSLNEMNCLVAQSGGPTSAINSSLSGVIEASLENSSINTIYGAINGIQGVLRDEILNLSELFDKPSSINTLKTTPSMFLGSCRYKLPTQEDNLDEYKRIFAFFDKYNIKFFFYIGGNDSMDTVLKLNNYAVENNYDIRIMGIPKTIDNDLMDTDHTPGFGSAAKYVATTLLEISHDAYCYNIPSVTIVEIMGRNAGWLTAASALARNDYINTPDLIYLPEVAFCTNQFIADIKEIQKTKKNVIIAVSEGIKDETGQYISATAAPNDSFGHAQLSGTGHRLEQLIKESIDCKIRSVELNVLQRSAAHIASLTDIMEASEIAKKAVEFAVNGETGKMVTMHRTKNAPYTIEITTIPVSQVANKEKKIPREWINDKGNNVNQPLIDYIKPLIQGEVKTEFNNGLPTFFPITHLTQRNHY</sequence>
<evidence type="ECO:0000256" key="4">
    <source>
        <dbReference type="ARBA" id="ARBA00022777"/>
    </source>
</evidence>
<comment type="pathway">
    <text evidence="6">Carbohydrate degradation; glycolysis; D-glyceraldehyde 3-phosphate and glycerone phosphate from D-glucose: step 3/4.</text>
</comment>
<dbReference type="UniPathway" id="UPA00109">
    <property type="reaction ID" value="UER00182"/>
</dbReference>
<comment type="similarity">
    <text evidence="6">Belongs to the phosphofructokinase type A (PFKA) family. PPi-dependent PFK group II subfamily. Clade 'B2' sub-subfamily.</text>
</comment>
<keyword evidence="4 6" id="KW-0418">Kinase</keyword>
<evidence type="ECO:0000313" key="8">
    <source>
        <dbReference type="EMBL" id="TCK92842.1"/>
    </source>
</evidence>
<dbReference type="PRINTS" id="PR00476">
    <property type="entry name" value="PHFRCTKINASE"/>
</dbReference>
<dbReference type="EMBL" id="SMGQ01000013">
    <property type="protein sequence ID" value="TCK92842.1"/>
    <property type="molecule type" value="Genomic_DNA"/>
</dbReference>
<dbReference type="InterPro" id="IPR011404">
    <property type="entry name" value="PPi-PFK"/>
</dbReference>
<dbReference type="GO" id="GO:0047334">
    <property type="term" value="F:diphosphate-fructose-6-phosphate 1-phosphotransferase activity"/>
    <property type="evidence" value="ECO:0007669"/>
    <property type="project" value="UniProtKB-EC"/>
</dbReference>
<keyword evidence="2 6" id="KW-0808">Transferase</keyword>
<name>A0A4R1MLU7_9FIRM</name>
<dbReference type="OrthoDB" id="9802503at2"/>
<evidence type="ECO:0000259" key="7">
    <source>
        <dbReference type="Pfam" id="PF00365"/>
    </source>
</evidence>
<dbReference type="NCBIfam" id="NF010675">
    <property type="entry name" value="PRK14072.1"/>
    <property type="match status" value="1"/>
</dbReference>
<feature type="site" description="Important for catalytic activity and substrate specificity; stabilizes the transition state when the phosphoryl donor is PPi; prevents ATP from binding by mimicking the alpha-phosphate group of ATP" evidence="6">
    <location>
        <position position="118"/>
    </location>
</feature>
<feature type="binding site" evidence="6">
    <location>
        <position position="117"/>
    </location>
    <ligand>
        <name>Mg(2+)</name>
        <dbReference type="ChEBI" id="CHEBI:18420"/>
        <note>catalytic</note>
    </ligand>
</feature>
<comment type="activity regulation">
    <text evidence="6">Non-allosteric.</text>
</comment>
<dbReference type="Proteomes" id="UP000294545">
    <property type="component" value="Unassembled WGS sequence"/>
</dbReference>
<comment type="caution">
    <text evidence="8">The sequence shown here is derived from an EMBL/GenBank/DDBJ whole genome shotgun (WGS) entry which is preliminary data.</text>
</comment>
<evidence type="ECO:0000256" key="3">
    <source>
        <dbReference type="ARBA" id="ARBA00022723"/>
    </source>
</evidence>
<organism evidence="8 9">
    <name type="scientific">Natranaerovirga hydrolytica</name>
    <dbReference type="NCBI Taxonomy" id="680378"/>
    <lineage>
        <taxon>Bacteria</taxon>
        <taxon>Bacillati</taxon>
        <taxon>Bacillota</taxon>
        <taxon>Clostridia</taxon>
        <taxon>Lachnospirales</taxon>
        <taxon>Natranaerovirgaceae</taxon>
        <taxon>Natranaerovirga</taxon>
    </lineage>
</organism>
<dbReference type="GO" id="GO:0006002">
    <property type="term" value="P:fructose 6-phosphate metabolic process"/>
    <property type="evidence" value="ECO:0007669"/>
    <property type="project" value="InterPro"/>
</dbReference>
<dbReference type="RefSeq" id="WP_132282700.1">
    <property type="nucleotide sequence ID" value="NZ_SMGQ01000013.1"/>
</dbReference>
<dbReference type="Gene3D" id="3.40.50.450">
    <property type="match status" value="1"/>
</dbReference>
<feature type="binding site" evidence="6">
    <location>
        <begin position="145"/>
        <end position="147"/>
    </location>
    <ligand>
        <name>substrate</name>
    </ligand>
</feature>
<gene>
    <name evidence="6" type="primary">pfp</name>
    <name evidence="8" type="ORF">EDC19_1998</name>
</gene>
<dbReference type="InterPro" id="IPR022953">
    <property type="entry name" value="ATP_PFK"/>
</dbReference>
<protein>
    <recommendedName>
        <fullName evidence="6">Pyrophosphate--fructose 6-phosphate 1-phosphotransferase</fullName>
        <ecNumber evidence="6">2.7.1.90</ecNumber>
    </recommendedName>
    <alternativeName>
        <fullName evidence="6">6-phosphofructokinase, pyrophosphate dependent</fullName>
    </alternativeName>
    <alternativeName>
        <fullName evidence="6">PPi-dependent phosphofructokinase</fullName>
        <shortName evidence="6">PPi-PFK</shortName>
    </alternativeName>
    <alternativeName>
        <fullName evidence="6">Pyrophosphate-dependent 6-phosphofructose-1-kinase</fullName>
    </alternativeName>
</protein>
<feature type="binding site" evidence="6">
    <location>
        <begin position="191"/>
        <end position="193"/>
    </location>
    <ligand>
        <name>substrate</name>
    </ligand>
</feature>
<comment type="function">
    <text evidence="6">Catalyzes the phosphorylation of D-fructose 6-phosphate, the first committing step of glycolysis. Uses inorganic phosphate (PPi) as phosphoryl donor instead of ATP like common ATP-dependent phosphofructokinases (ATP-PFKs), which renders the reaction reversible, and can thus function both in glycolysis and gluconeogenesis. Consistently, PPi-PFK can replace the enzymes of both the forward (ATP-PFK) and reverse (fructose-bisphosphatase (FBPase)) reactions.</text>
</comment>
<evidence type="ECO:0000256" key="5">
    <source>
        <dbReference type="ARBA" id="ARBA00022842"/>
    </source>
</evidence>
<dbReference type="GO" id="GO:0003872">
    <property type="term" value="F:6-phosphofructokinase activity"/>
    <property type="evidence" value="ECO:0007669"/>
    <property type="project" value="UniProtKB-UniRule"/>
</dbReference>
<dbReference type="GO" id="GO:0046872">
    <property type="term" value="F:metal ion binding"/>
    <property type="evidence" value="ECO:0007669"/>
    <property type="project" value="UniProtKB-KW"/>
</dbReference>
<evidence type="ECO:0000256" key="6">
    <source>
        <dbReference type="HAMAP-Rule" id="MF_01978"/>
    </source>
</evidence>
<dbReference type="Pfam" id="PF00365">
    <property type="entry name" value="PFK"/>
    <property type="match status" value="1"/>
</dbReference>
<keyword evidence="9" id="KW-1185">Reference proteome</keyword>
<dbReference type="Gene3D" id="3.40.50.460">
    <property type="entry name" value="Phosphofructokinase domain"/>
    <property type="match status" value="1"/>
</dbReference>
<proteinExistence type="inferred from homology"/>
<comment type="subunit">
    <text evidence="6">Homodimer.</text>
</comment>
<dbReference type="SUPFAM" id="SSF53784">
    <property type="entry name" value="Phosphofructokinase"/>
    <property type="match status" value="1"/>
</dbReference>
<comment type="cofactor">
    <cofactor evidence="1 6">
        <name>Mg(2+)</name>
        <dbReference type="ChEBI" id="CHEBI:18420"/>
    </cofactor>
</comment>
<keyword evidence="6" id="KW-0963">Cytoplasm</keyword>
<dbReference type="PIRSF" id="PIRSF036483">
    <property type="entry name" value="PFK_XF0274"/>
    <property type="match status" value="1"/>
</dbReference>